<comment type="caution">
    <text evidence="2">The sequence shown here is derived from an EMBL/GenBank/DDBJ whole genome shotgun (WGS) entry which is preliminary data.</text>
</comment>
<dbReference type="PIRSF" id="PIRSF028754">
    <property type="entry name" value="UCP028754"/>
    <property type="match status" value="1"/>
</dbReference>
<dbReference type="InterPro" id="IPR019151">
    <property type="entry name" value="Proteasome_assmbl_chaperone_2"/>
</dbReference>
<evidence type="ECO:0008006" key="4">
    <source>
        <dbReference type="Google" id="ProtNLM"/>
    </source>
</evidence>
<reference evidence="2 3" key="1">
    <citation type="journal article" date="2014" name="Int. J. Syst. Evol. Microbiol.">
        <title>Complete genome sequence of Corynebacterium casei LMG S-19264T (=DSM 44701T), isolated from a smear-ripened cheese.</title>
        <authorList>
            <consortium name="US DOE Joint Genome Institute (JGI-PGF)"/>
            <person name="Walter F."/>
            <person name="Albersmeier A."/>
            <person name="Kalinowski J."/>
            <person name="Ruckert C."/>
        </authorList>
    </citation>
    <scope>NUCLEOTIDE SEQUENCE [LARGE SCALE GENOMIC DNA]</scope>
    <source>
        <strain evidence="2 3">KCTC 19473</strain>
    </source>
</reference>
<organism evidence="2 3">
    <name type="scientific">Nocardiopsis kunsanensis</name>
    <dbReference type="NCBI Taxonomy" id="141693"/>
    <lineage>
        <taxon>Bacteria</taxon>
        <taxon>Bacillati</taxon>
        <taxon>Actinomycetota</taxon>
        <taxon>Actinomycetes</taxon>
        <taxon>Streptosporangiales</taxon>
        <taxon>Nocardiopsidaceae</taxon>
        <taxon>Nocardiopsis</taxon>
    </lineage>
</organism>
<dbReference type="InterPro" id="IPR008492">
    <property type="entry name" value="Rv2714-like"/>
</dbReference>
<dbReference type="Gene3D" id="3.40.50.10900">
    <property type="entry name" value="PAC-like subunit"/>
    <property type="match status" value="1"/>
</dbReference>
<feature type="compositionally biased region" description="Basic and acidic residues" evidence="1">
    <location>
        <begin position="264"/>
        <end position="273"/>
    </location>
</feature>
<evidence type="ECO:0000313" key="3">
    <source>
        <dbReference type="Proteomes" id="UP000654947"/>
    </source>
</evidence>
<sequence length="309" mass="33743">MRDPADLYEIHPGFDDVKGLAMLVCLDGFVDAGQTGTQMSTALFDALSGEEVATFDTDRLVDYRSRRPKMTFVENTWTEYTPPKIALYRFHDLERQPFLVLYGPEPDLEWGAFGAAVQQLVEHFGVTLTVSASGVPMAVPHTRPITVTPHATREELVSGHTPWIGRVEVPASVSAMLEYRFGGSGHDFVGYEVHVPSYLAQSQYPHAAVAAMGFVAGATGLALPTDQLEEAAGTTDVEIAEQVAESEEIQRVVANLERQYDDIMTSRRDDPGDRTVLPLADDEAGLPTADELGAELERFLAEREGDGNG</sequence>
<dbReference type="AlphaFoldDB" id="A0A919CEF8"/>
<feature type="region of interest" description="Disordered" evidence="1">
    <location>
        <begin position="264"/>
        <end position="286"/>
    </location>
</feature>
<dbReference type="EMBL" id="BMXL01000001">
    <property type="protein sequence ID" value="GHD14961.1"/>
    <property type="molecule type" value="Genomic_DNA"/>
</dbReference>
<dbReference type="Gene3D" id="1.10.287.100">
    <property type="match status" value="1"/>
</dbReference>
<accession>A0A919CEF8</accession>
<dbReference type="InterPro" id="IPR038389">
    <property type="entry name" value="PSMG2_sf"/>
</dbReference>
<protein>
    <recommendedName>
        <fullName evidence="4">PAC2 family protein</fullName>
    </recommendedName>
</protein>
<dbReference type="Pfam" id="PF09754">
    <property type="entry name" value="PAC2"/>
    <property type="match status" value="1"/>
</dbReference>
<dbReference type="Proteomes" id="UP000654947">
    <property type="component" value="Unassembled WGS sequence"/>
</dbReference>
<keyword evidence="3" id="KW-1185">Reference proteome</keyword>
<evidence type="ECO:0000256" key="1">
    <source>
        <dbReference type="SAM" id="MobiDB-lite"/>
    </source>
</evidence>
<name>A0A919CEF8_9ACTN</name>
<evidence type="ECO:0000313" key="2">
    <source>
        <dbReference type="EMBL" id="GHD14961.1"/>
    </source>
</evidence>
<proteinExistence type="predicted"/>
<dbReference type="SUPFAM" id="SSF159659">
    <property type="entry name" value="Cgl1923-like"/>
    <property type="match status" value="1"/>
</dbReference>
<gene>
    <name evidence="2" type="ORF">GCM10007147_01560</name>
</gene>
<dbReference type="RefSeq" id="WP_017575369.1">
    <property type="nucleotide sequence ID" value="NZ_BMXL01000001.1"/>
</dbReference>